<feature type="chain" id="PRO_5045494861" description="Secreted protein" evidence="1">
    <location>
        <begin position="38"/>
        <end position="171"/>
    </location>
</feature>
<evidence type="ECO:0000313" key="3">
    <source>
        <dbReference type="Proteomes" id="UP001589887"/>
    </source>
</evidence>
<dbReference type="EMBL" id="JBHMQV010000009">
    <property type="protein sequence ID" value="MFC0843726.1"/>
    <property type="molecule type" value="Genomic_DNA"/>
</dbReference>
<dbReference type="Proteomes" id="UP001589887">
    <property type="component" value="Unassembled WGS sequence"/>
</dbReference>
<organism evidence="2 3">
    <name type="scientific">Streptomyces noboritoensis</name>
    <dbReference type="NCBI Taxonomy" id="67337"/>
    <lineage>
        <taxon>Bacteria</taxon>
        <taxon>Bacillati</taxon>
        <taxon>Actinomycetota</taxon>
        <taxon>Actinomycetes</taxon>
        <taxon>Kitasatosporales</taxon>
        <taxon>Streptomycetaceae</taxon>
        <taxon>Streptomyces</taxon>
    </lineage>
</organism>
<proteinExistence type="predicted"/>
<comment type="caution">
    <text evidence="2">The sequence shown here is derived from an EMBL/GenBank/DDBJ whole genome shotgun (WGS) entry which is preliminary data.</text>
</comment>
<keyword evidence="3" id="KW-1185">Reference proteome</keyword>
<accession>A0ABV6TD52</accession>
<sequence length="171" mass="18598">MRTPSSTRHSRSRAGLALAGLFAALVALVALPGTAWAACARYTCDGHDPNVQTWQSGPFTASGPYDFGGGFSIELRKGTTDSDPYAWARARFPGGSNENEYTMYVERCHLDHTVCEILGSRQAGGSWTTSAGANSNYYITRSGMFYDASDRTIRACLYHGDWNSRTCTGWA</sequence>
<evidence type="ECO:0000256" key="1">
    <source>
        <dbReference type="SAM" id="SignalP"/>
    </source>
</evidence>
<name>A0ABV6TD52_9ACTN</name>
<feature type="signal peptide" evidence="1">
    <location>
        <begin position="1"/>
        <end position="37"/>
    </location>
</feature>
<keyword evidence="1" id="KW-0732">Signal</keyword>
<reference evidence="2 3" key="1">
    <citation type="submission" date="2024-09" db="EMBL/GenBank/DDBJ databases">
        <authorList>
            <person name="Sun Q."/>
            <person name="Mori K."/>
        </authorList>
    </citation>
    <scope>NUCLEOTIDE SEQUENCE [LARGE SCALE GENOMIC DNA]</scope>
    <source>
        <strain evidence="2 3">JCM 4557</strain>
    </source>
</reference>
<evidence type="ECO:0008006" key="4">
    <source>
        <dbReference type="Google" id="ProtNLM"/>
    </source>
</evidence>
<protein>
    <recommendedName>
        <fullName evidence="4">Secreted protein</fullName>
    </recommendedName>
</protein>
<gene>
    <name evidence="2" type="ORF">ACFH04_08330</name>
</gene>
<dbReference type="RefSeq" id="WP_394317422.1">
    <property type="nucleotide sequence ID" value="NZ_JBHMQV010000009.1"/>
</dbReference>
<evidence type="ECO:0000313" key="2">
    <source>
        <dbReference type="EMBL" id="MFC0843726.1"/>
    </source>
</evidence>